<keyword evidence="5" id="KW-1185">Reference proteome</keyword>
<dbReference type="PANTHER" id="PTHR11208">
    <property type="entry name" value="RNA-BINDING PROTEIN RELATED"/>
    <property type="match status" value="1"/>
</dbReference>
<dbReference type="KEGG" id="pmrn:116942633"/>
<evidence type="ECO:0000259" key="4">
    <source>
        <dbReference type="SMART" id="SM00322"/>
    </source>
</evidence>
<dbReference type="SUPFAM" id="SSF54791">
    <property type="entry name" value="Eukaryotic type KH-domain (KH-domain type I)"/>
    <property type="match status" value="1"/>
</dbReference>
<dbReference type="Pfam" id="PF22675">
    <property type="entry name" value="KH-I_KHDC4-BBP"/>
    <property type="match status" value="1"/>
</dbReference>
<dbReference type="InterPro" id="IPR004087">
    <property type="entry name" value="KH_dom"/>
</dbReference>
<name>A0AAJ7WUI8_PETMA</name>
<dbReference type="Proteomes" id="UP001318040">
    <property type="component" value="Chromosome 15"/>
</dbReference>
<evidence type="ECO:0000256" key="1">
    <source>
        <dbReference type="ARBA" id="ARBA00022884"/>
    </source>
</evidence>
<dbReference type="Gene3D" id="3.30.1370.10">
    <property type="entry name" value="K Homology domain, type 1"/>
    <property type="match status" value="1"/>
</dbReference>
<keyword evidence="1 2" id="KW-0694">RNA-binding</keyword>
<dbReference type="RefSeq" id="XP_032810663.1">
    <property type="nucleotide sequence ID" value="XM_032954772.1"/>
</dbReference>
<evidence type="ECO:0000313" key="6">
    <source>
        <dbReference type="RefSeq" id="XP_032810663.1"/>
    </source>
</evidence>
<evidence type="ECO:0000256" key="3">
    <source>
        <dbReference type="SAM" id="MobiDB-lite"/>
    </source>
</evidence>
<dbReference type="GO" id="GO:0005634">
    <property type="term" value="C:nucleus"/>
    <property type="evidence" value="ECO:0007669"/>
    <property type="project" value="TreeGrafter"/>
</dbReference>
<feature type="compositionally biased region" description="Basic and acidic residues" evidence="3">
    <location>
        <begin position="45"/>
        <end position="55"/>
    </location>
</feature>
<sequence length="392" mass="43063">MHMLRGAACAVTPVVVAKCIGTNESGSSVASKWAPRVSRQQTTLRVKESEAEKSQKGRNPSGENGWKFIDVVSNRNVKLIERVIIPVRQHPKFNFIGKLLGPRGNSLKRLKEETGTKLSILGKGSMRDRDKEEDLRKSGEAKYAHLNEDLHVLIEVFAPPSQAYRRMGHALDEVKKYLVPDYNDEIRQQQLRELSFLKGEDDAEVGIGVHGRGGHARGHAPVPLPPIRPLPSLQHALASGRGLHSAVPQRMAAPRGLALARALAPPLPAGRGVPAPQRMRPVAAYRAAPPPLPPPPPPPPLAEEAYEEDYAYEDVYENGYEEDYGAGSTSQTNSAEEYCDYSYTLTLGEYDDFGQNGWSNTHGLLKAAPVWSMKGANREHPYGRVLMPGVLI</sequence>
<evidence type="ECO:0000313" key="5">
    <source>
        <dbReference type="Proteomes" id="UP001318040"/>
    </source>
</evidence>
<dbReference type="PROSITE" id="PS50084">
    <property type="entry name" value="KH_TYPE_1"/>
    <property type="match status" value="1"/>
</dbReference>
<accession>A0AAJ7WUI8</accession>
<evidence type="ECO:0000313" key="7">
    <source>
        <dbReference type="RefSeq" id="XP_032810664.1"/>
    </source>
</evidence>
<dbReference type="InterPro" id="IPR055256">
    <property type="entry name" value="KH_1_KHDC4/BBP-like"/>
</dbReference>
<dbReference type="RefSeq" id="XP_032810664.1">
    <property type="nucleotide sequence ID" value="XM_032954773.1"/>
</dbReference>
<dbReference type="GO" id="GO:0003729">
    <property type="term" value="F:mRNA binding"/>
    <property type="evidence" value="ECO:0007669"/>
    <property type="project" value="TreeGrafter"/>
</dbReference>
<gene>
    <name evidence="6 7" type="primary">LOC116942633</name>
</gene>
<feature type="domain" description="K Homology" evidence="4">
    <location>
        <begin position="77"/>
        <end position="175"/>
    </location>
</feature>
<organism evidence="5 7">
    <name type="scientific">Petromyzon marinus</name>
    <name type="common">Sea lamprey</name>
    <dbReference type="NCBI Taxonomy" id="7757"/>
    <lineage>
        <taxon>Eukaryota</taxon>
        <taxon>Metazoa</taxon>
        <taxon>Chordata</taxon>
        <taxon>Craniata</taxon>
        <taxon>Vertebrata</taxon>
        <taxon>Cyclostomata</taxon>
        <taxon>Hyperoartia</taxon>
        <taxon>Petromyzontiformes</taxon>
        <taxon>Petromyzontidae</taxon>
        <taxon>Petromyzon</taxon>
    </lineage>
</organism>
<dbReference type="InterPro" id="IPR045071">
    <property type="entry name" value="BBP-like"/>
</dbReference>
<feature type="region of interest" description="Disordered" evidence="3">
    <location>
        <begin position="25"/>
        <end position="65"/>
    </location>
</feature>
<dbReference type="InterPro" id="IPR036612">
    <property type="entry name" value="KH_dom_type_1_sf"/>
</dbReference>
<dbReference type="PANTHER" id="PTHR11208:SF42">
    <property type="entry name" value="QUAKING RELATED 54B, ISOFORM E"/>
    <property type="match status" value="1"/>
</dbReference>
<evidence type="ECO:0000256" key="2">
    <source>
        <dbReference type="PROSITE-ProRule" id="PRU00117"/>
    </source>
</evidence>
<proteinExistence type="predicted"/>
<dbReference type="SMART" id="SM00322">
    <property type="entry name" value="KH"/>
    <property type="match status" value="1"/>
</dbReference>
<protein>
    <submittedName>
        <fullName evidence="6 7">KH domain-containing, RNA-binding, signal transduction-associated protein 2-like isoform X1</fullName>
    </submittedName>
</protein>
<dbReference type="AlphaFoldDB" id="A0AAJ7WUI8"/>
<dbReference type="GO" id="GO:0000381">
    <property type="term" value="P:regulation of alternative mRNA splicing, via spliceosome"/>
    <property type="evidence" value="ECO:0007669"/>
    <property type="project" value="TreeGrafter"/>
</dbReference>
<reference evidence="6 7" key="1">
    <citation type="submission" date="2025-04" db="UniProtKB">
        <authorList>
            <consortium name="RefSeq"/>
        </authorList>
    </citation>
    <scope>IDENTIFICATION</scope>
    <source>
        <tissue evidence="6 7">Sperm</tissue>
    </source>
</reference>